<keyword evidence="1" id="KW-1133">Transmembrane helix</keyword>
<evidence type="ECO:0000313" key="2">
    <source>
        <dbReference type="EMBL" id="KIM62488.1"/>
    </source>
</evidence>
<proteinExistence type="predicted"/>
<dbReference type="OrthoDB" id="2711902at2759"/>
<reference evidence="2 3" key="1">
    <citation type="submission" date="2014-04" db="EMBL/GenBank/DDBJ databases">
        <authorList>
            <consortium name="DOE Joint Genome Institute"/>
            <person name="Kuo A."/>
            <person name="Kohler A."/>
            <person name="Nagy L.G."/>
            <person name="Floudas D."/>
            <person name="Copeland A."/>
            <person name="Barry K.W."/>
            <person name="Cichocki N."/>
            <person name="Veneault-Fourrey C."/>
            <person name="LaButti K."/>
            <person name="Lindquist E.A."/>
            <person name="Lipzen A."/>
            <person name="Lundell T."/>
            <person name="Morin E."/>
            <person name="Murat C."/>
            <person name="Sun H."/>
            <person name="Tunlid A."/>
            <person name="Henrissat B."/>
            <person name="Grigoriev I.V."/>
            <person name="Hibbett D.S."/>
            <person name="Martin F."/>
            <person name="Nordberg H.P."/>
            <person name="Cantor M.N."/>
            <person name="Hua S.X."/>
        </authorList>
    </citation>
    <scope>NUCLEOTIDE SEQUENCE [LARGE SCALE GENOMIC DNA]</scope>
    <source>
        <strain evidence="2 3">Foug A</strain>
    </source>
</reference>
<evidence type="ECO:0000256" key="1">
    <source>
        <dbReference type="SAM" id="Phobius"/>
    </source>
</evidence>
<reference evidence="3" key="2">
    <citation type="submission" date="2015-01" db="EMBL/GenBank/DDBJ databases">
        <title>Evolutionary Origins and Diversification of the Mycorrhizal Mutualists.</title>
        <authorList>
            <consortium name="DOE Joint Genome Institute"/>
            <consortium name="Mycorrhizal Genomics Consortium"/>
            <person name="Kohler A."/>
            <person name="Kuo A."/>
            <person name="Nagy L.G."/>
            <person name="Floudas D."/>
            <person name="Copeland A."/>
            <person name="Barry K.W."/>
            <person name="Cichocki N."/>
            <person name="Veneault-Fourrey C."/>
            <person name="LaButti K."/>
            <person name="Lindquist E.A."/>
            <person name="Lipzen A."/>
            <person name="Lundell T."/>
            <person name="Morin E."/>
            <person name="Murat C."/>
            <person name="Riley R."/>
            <person name="Ohm R."/>
            <person name="Sun H."/>
            <person name="Tunlid A."/>
            <person name="Henrissat B."/>
            <person name="Grigoriev I.V."/>
            <person name="Hibbett D.S."/>
            <person name="Martin F."/>
        </authorList>
    </citation>
    <scope>NUCLEOTIDE SEQUENCE [LARGE SCALE GENOMIC DNA]</scope>
    <source>
        <strain evidence="3">Foug A</strain>
    </source>
</reference>
<sequence length="144" mass="16889">MFGIEIWASFIIVWTVQVILQMRLYSLYHCSKRLLVFMAIFFAAEVGVSLWIIVAMSVVNHGHNHNDINMCFHNVVPAYAYIWIPWFTFDAILAALAVWAGIKYSMQKYYSRPASFNRPWLISILIQGNVIYFFGWAFSCHYFQ</sequence>
<keyword evidence="1" id="KW-0472">Membrane</keyword>
<dbReference type="HOGENOM" id="CLU_1797613_0_0_1"/>
<dbReference type="EMBL" id="KN822042">
    <property type="protein sequence ID" value="KIM62488.1"/>
    <property type="molecule type" value="Genomic_DNA"/>
</dbReference>
<keyword evidence="1" id="KW-0812">Transmembrane</keyword>
<dbReference type="Proteomes" id="UP000053989">
    <property type="component" value="Unassembled WGS sequence"/>
</dbReference>
<dbReference type="AlphaFoldDB" id="A0A0C2ZLM6"/>
<dbReference type="InParanoid" id="A0A0C2ZLM6"/>
<feature type="transmembrane region" description="Helical" evidence="1">
    <location>
        <begin position="34"/>
        <end position="58"/>
    </location>
</feature>
<protein>
    <submittedName>
        <fullName evidence="2">Uncharacterized protein</fullName>
    </submittedName>
</protein>
<accession>A0A0C2ZLM6</accession>
<feature type="transmembrane region" description="Helical" evidence="1">
    <location>
        <begin position="78"/>
        <end position="99"/>
    </location>
</feature>
<feature type="transmembrane region" description="Helical" evidence="1">
    <location>
        <begin position="6"/>
        <end position="22"/>
    </location>
</feature>
<name>A0A0C2ZLM6_9AGAM</name>
<feature type="transmembrane region" description="Helical" evidence="1">
    <location>
        <begin position="120"/>
        <end position="138"/>
    </location>
</feature>
<gene>
    <name evidence="2" type="ORF">SCLCIDRAFT_119484</name>
</gene>
<keyword evidence="3" id="KW-1185">Reference proteome</keyword>
<organism evidence="2 3">
    <name type="scientific">Scleroderma citrinum Foug A</name>
    <dbReference type="NCBI Taxonomy" id="1036808"/>
    <lineage>
        <taxon>Eukaryota</taxon>
        <taxon>Fungi</taxon>
        <taxon>Dikarya</taxon>
        <taxon>Basidiomycota</taxon>
        <taxon>Agaricomycotina</taxon>
        <taxon>Agaricomycetes</taxon>
        <taxon>Agaricomycetidae</taxon>
        <taxon>Boletales</taxon>
        <taxon>Sclerodermatineae</taxon>
        <taxon>Sclerodermataceae</taxon>
        <taxon>Scleroderma</taxon>
    </lineage>
</organism>
<evidence type="ECO:0000313" key="3">
    <source>
        <dbReference type="Proteomes" id="UP000053989"/>
    </source>
</evidence>